<dbReference type="Proteomes" id="UP000663843">
    <property type="component" value="Unassembled WGS sequence"/>
</dbReference>
<dbReference type="AlphaFoldDB" id="A0A8H3BVD0"/>
<sequence>MYNPTCCLDFLSDATPATSPAMSITDLYSPLRLWTVTHFKQLNLKNTYLFGSTQDKTYLFATILRVDSSRLKFRSQNALTPATYDSRSPLVIRSCKFGPQPADRIYPLQSARNSPGSKSRISMCGLFLIRRPTSPRRGPGGLKPITSPVSYRI</sequence>
<organism evidence="1 2">
    <name type="scientific">Rhizoctonia solani</name>
    <dbReference type="NCBI Taxonomy" id="456999"/>
    <lineage>
        <taxon>Eukaryota</taxon>
        <taxon>Fungi</taxon>
        <taxon>Dikarya</taxon>
        <taxon>Basidiomycota</taxon>
        <taxon>Agaricomycotina</taxon>
        <taxon>Agaricomycetes</taxon>
        <taxon>Cantharellales</taxon>
        <taxon>Ceratobasidiaceae</taxon>
        <taxon>Rhizoctonia</taxon>
    </lineage>
</organism>
<protein>
    <submittedName>
        <fullName evidence="1">Uncharacterized protein</fullName>
    </submittedName>
</protein>
<reference evidence="1" key="1">
    <citation type="submission" date="2021-01" db="EMBL/GenBank/DDBJ databases">
        <authorList>
            <person name="Kaushik A."/>
        </authorList>
    </citation>
    <scope>NUCLEOTIDE SEQUENCE</scope>
    <source>
        <strain evidence="1">AG2-2IIIB</strain>
    </source>
</reference>
<proteinExistence type="predicted"/>
<name>A0A8H3BVD0_9AGAM</name>
<accession>A0A8H3BVD0</accession>
<dbReference type="EMBL" id="CAJMWT010003216">
    <property type="protein sequence ID" value="CAE6466394.1"/>
    <property type="molecule type" value="Genomic_DNA"/>
</dbReference>
<evidence type="ECO:0000313" key="2">
    <source>
        <dbReference type="Proteomes" id="UP000663843"/>
    </source>
</evidence>
<evidence type="ECO:0000313" key="1">
    <source>
        <dbReference type="EMBL" id="CAE6466394.1"/>
    </source>
</evidence>
<gene>
    <name evidence="1" type="ORF">RDB_LOCUS101660</name>
</gene>
<comment type="caution">
    <text evidence="1">The sequence shown here is derived from an EMBL/GenBank/DDBJ whole genome shotgun (WGS) entry which is preliminary data.</text>
</comment>